<dbReference type="EMBL" id="FPKU01000003">
    <property type="protein sequence ID" value="SFZ86286.1"/>
    <property type="molecule type" value="Genomic_DNA"/>
</dbReference>
<feature type="chain" id="PRO_5012588900" evidence="2">
    <location>
        <begin position="27"/>
        <end position="276"/>
    </location>
</feature>
<dbReference type="Proteomes" id="UP000183447">
    <property type="component" value="Unassembled WGS sequence"/>
</dbReference>
<organism evidence="4 5">
    <name type="scientific">Devosia enhydra</name>
    <dbReference type="NCBI Taxonomy" id="665118"/>
    <lineage>
        <taxon>Bacteria</taxon>
        <taxon>Pseudomonadati</taxon>
        <taxon>Pseudomonadota</taxon>
        <taxon>Alphaproteobacteria</taxon>
        <taxon>Hyphomicrobiales</taxon>
        <taxon>Devosiaceae</taxon>
        <taxon>Devosia</taxon>
    </lineage>
</organism>
<dbReference type="OrthoDB" id="9796586at2"/>
<sequence length="276" mass="29862">MRAFRTVFGLLFTVLAALLAPAPLLAQNLPYHIDPSARDVQADLSAVPAIRFLTTADYPPFNYRDATGELVGFNIDLARGLCAALEVACTVQAWPWDQAARALEDNQGDVLIAGLGITPETAESFAFSSIYLMFPGRFVMAGTPVSAFDPASFAGRRVGVREGSAHAQFLTRYLPAIAQVPFETEIAALDALKAGAVDAVFADGLRASFWLNANLECCHFAGEAYFRPDLFGPGMAMAVPEGRDAVRVALDAGLIRMKRSGALDELYLRWFPVSFY</sequence>
<proteinExistence type="predicted"/>
<dbReference type="Pfam" id="PF00497">
    <property type="entry name" value="SBP_bac_3"/>
    <property type="match status" value="1"/>
</dbReference>
<evidence type="ECO:0000256" key="2">
    <source>
        <dbReference type="SAM" id="SignalP"/>
    </source>
</evidence>
<feature type="domain" description="Solute-binding protein family 3/N-terminal" evidence="3">
    <location>
        <begin position="49"/>
        <end position="274"/>
    </location>
</feature>
<name>A0A1K2I1M5_9HYPH</name>
<dbReference type="RefSeq" id="WP_072345751.1">
    <property type="nucleotide sequence ID" value="NZ_FPKU01000003.1"/>
</dbReference>
<dbReference type="AlphaFoldDB" id="A0A1K2I1M5"/>
<protein>
    <submittedName>
        <fullName evidence="4">Polar amino acid transport system substrate-binding protein</fullName>
    </submittedName>
</protein>
<evidence type="ECO:0000256" key="1">
    <source>
        <dbReference type="ARBA" id="ARBA00022729"/>
    </source>
</evidence>
<dbReference type="SMART" id="SM00062">
    <property type="entry name" value="PBPb"/>
    <property type="match status" value="1"/>
</dbReference>
<dbReference type="STRING" id="665118.SAMN02983003_3466"/>
<dbReference type="PANTHER" id="PTHR35936">
    <property type="entry name" value="MEMBRANE-BOUND LYTIC MUREIN TRANSGLYCOSYLASE F"/>
    <property type="match status" value="1"/>
</dbReference>
<gene>
    <name evidence="4" type="ORF">SAMN02983003_3466</name>
</gene>
<dbReference type="SUPFAM" id="SSF53850">
    <property type="entry name" value="Periplasmic binding protein-like II"/>
    <property type="match status" value="1"/>
</dbReference>
<feature type="signal peptide" evidence="2">
    <location>
        <begin position="1"/>
        <end position="26"/>
    </location>
</feature>
<keyword evidence="1 2" id="KW-0732">Signal</keyword>
<reference evidence="4 5" key="1">
    <citation type="submission" date="2016-11" db="EMBL/GenBank/DDBJ databases">
        <authorList>
            <person name="Jaros S."/>
            <person name="Januszkiewicz K."/>
            <person name="Wedrychowicz H."/>
        </authorList>
    </citation>
    <scope>NUCLEOTIDE SEQUENCE [LARGE SCALE GENOMIC DNA]</scope>
    <source>
        <strain evidence="4 5">ATCC 23634</strain>
    </source>
</reference>
<evidence type="ECO:0000313" key="5">
    <source>
        <dbReference type="Proteomes" id="UP000183447"/>
    </source>
</evidence>
<keyword evidence="5" id="KW-1185">Reference proteome</keyword>
<evidence type="ECO:0000313" key="4">
    <source>
        <dbReference type="EMBL" id="SFZ86286.1"/>
    </source>
</evidence>
<dbReference type="Gene3D" id="3.40.190.10">
    <property type="entry name" value="Periplasmic binding protein-like II"/>
    <property type="match status" value="2"/>
</dbReference>
<dbReference type="InterPro" id="IPR001638">
    <property type="entry name" value="Solute-binding_3/MltF_N"/>
</dbReference>
<dbReference type="PANTHER" id="PTHR35936:SF35">
    <property type="entry name" value="L-CYSTINE-BINDING PROTEIN TCYJ"/>
    <property type="match status" value="1"/>
</dbReference>
<evidence type="ECO:0000259" key="3">
    <source>
        <dbReference type="SMART" id="SM00062"/>
    </source>
</evidence>
<accession>A0A1K2I1M5</accession>